<name>A0A3D8JNF0_9BURK</name>
<dbReference type="AlphaFoldDB" id="A0A3D8JNF0"/>
<organism evidence="2 3">
    <name type="scientific">Trinickia dinghuensis</name>
    <dbReference type="NCBI Taxonomy" id="2291023"/>
    <lineage>
        <taxon>Bacteria</taxon>
        <taxon>Pseudomonadati</taxon>
        <taxon>Pseudomonadota</taxon>
        <taxon>Betaproteobacteria</taxon>
        <taxon>Burkholderiales</taxon>
        <taxon>Burkholderiaceae</taxon>
        <taxon>Trinickia</taxon>
    </lineage>
</organism>
<gene>
    <name evidence="2" type="ORF">DWV00_32680</name>
</gene>
<proteinExistence type="predicted"/>
<protein>
    <submittedName>
        <fullName evidence="2">Uncharacterized protein</fullName>
    </submittedName>
</protein>
<evidence type="ECO:0000256" key="1">
    <source>
        <dbReference type="SAM" id="MobiDB-lite"/>
    </source>
</evidence>
<dbReference type="Proteomes" id="UP000256838">
    <property type="component" value="Unassembled WGS sequence"/>
</dbReference>
<keyword evidence="3" id="KW-1185">Reference proteome</keyword>
<evidence type="ECO:0000313" key="3">
    <source>
        <dbReference type="Proteomes" id="UP000256838"/>
    </source>
</evidence>
<feature type="region of interest" description="Disordered" evidence="1">
    <location>
        <begin position="70"/>
        <end position="93"/>
    </location>
</feature>
<dbReference type="OrthoDB" id="9134529at2"/>
<feature type="compositionally biased region" description="Basic residues" evidence="1">
    <location>
        <begin position="70"/>
        <end position="80"/>
    </location>
</feature>
<reference evidence="2 3" key="1">
    <citation type="submission" date="2018-08" db="EMBL/GenBank/DDBJ databases">
        <title>Paraburkholderia sp. DHOM06 isolated from forest soil.</title>
        <authorList>
            <person name="Gao Z.-H."/>
            <person name="Qiu L.-H."/>
        </authorList>
    </citation>
    <scope>NUCLEOTIDE SEQUENCE [LARGE SCALE GENOMIC DNA]</scope>
    <source>
        <strain evidence="2 3">DHOM06</strain>
    </source>
</reference>
<sequence>MDIIELAREAGLQVLLDARIGTVTYHSVAGSLTALQRFADAVEAATRERPPRLHDVVGRRARLPHRIPCKVIGRRPRPARPHSNAASPRGRAT</sequence>
<evidence type="ECO:0000313" key="2">
    <source>
        <dbReference type="EMBL" id="RDU94663.1"/>
    </source>
</evidence>
<accession>A0A3D8JNF0</accession>
<dbReference type="EMBL" id="QRGA01000029">
    <property type="protein sequence ID" value="RDU94663.1"/>
    <property type="molecule type" value="Genomic_DNA"/>
</dbReference>
<comment type="caution">
    <text evidence="2">The sequence shown here is derived from an EMBL/GenBank/DDBJ whole genome shotgun (WGS) entry which is preliminary data.</text>
</comment>